<name>A0A9N9D6Q5_9GLOM</name>
<reference evidence="1" key="1">
    <citation type="submission" date="2021-06" db="EMBL/GenBank/DDBJ databases">
        <authorList>
            <person name="Kallberg Y."/>
            <person name="Tangrot J."/>
            <person name="Rosling A."/>
        </authorList>
    </citation>
    <scope>NUCLEOTIDE SEQUENCE</scope>
    <source>
        <strain evidence="1">AZ414A</strain>
    </source>
</reference>
<feature type="non-terminal residue" evidence="1">
    <location>
        <position position="1"/>
    </location>
</feature>
<sequence>ILIVLTSTFTDFSEYFIERTPNEWNELDFLNWLNERDDKLFCTNIPLKDRKTRWHGRLKKALENVRSRCKSYLEQATTNDRDHLKSFATTALRSSTNLHENLEVQAQDISVAIPLQRHGSVRMVSRLGHVVCCNRTGRYRKLGFRTSPVTIPLQRHGSVRMTKIPSNVSEWWEHVTAQMELKNSKEREKLVMFKDSMSQVEWTAIRNERTRKRFLEVDALSENDLKYDKNTSKKIRQDINELLPTSQNVVAVFFHYVFISPLMRYNILDTTNSSATEARKLFKEHWNNIIKTIEDFLSFRPYIPNSAFTSSQDTEQDGQAEGVKRYLKNITKNVNTMNKLCNTIKTEREKLRANGNIRWKKQVLQLMKIFRKQFLNGRNRLKENQTEGNYITKFISHIFTILFEDKSFLECSWGESTLRCSAFLLKRSLRDDDRRCSGNKIDAIVSMVDMDFLEFSTLEVSGPPSSLDHTHYVGDRNKTAKMLKIILNYIKIKYPGDFEIFRRIKVYGIQIYVLLSNNYTFDIHEVTKDMIISSAESILIYIDNSTSESSEEDSKIDE</sequence>
<gene>
    <name evidence="1" type="ORF">DEBURN_LOCUS10507</name>
</gene>
<evidence type="ECO:0000313" key="2">
    <source>
        <dbReference type="Proteomes" id="UP000789706"/>
    </source>
</evidence>
<feature type="non-terminal residue" evidence="1">
    <location>
        <position position="558"/>
    </location>
</feature>
<proteinExistence type="predicted"/>
<dbReference type="EMBL" id="CAJVPK010003207">
    <property type="protein sequence ID" value="CAG8624498.1"/>
    <property type="molecule type" value="Genomic_DNA"/>
</dbReference>
<keyword evidence="2" id="KW-1185">Reference proteome</keyword>
<accession>A0A9N9D6Q5</accession>
<organism evidence="1 2">
    <name type="scientific">Diversispora eburnea</name>
    <dbReference type="NCBI Taxonomy" id="1213867"/>
    <lineage>
        <taxon>Eukaryota</taxon>
        <taxon>Fungi</taxon>
        <taxon>Fungi incertae sedis</taxon>
        <taxon>Mucoromycota</taxon>
        <taxon>Glomeromycotina</taxon>
        <taxon>Glomeromycetes</taxon>
        <taxon>Diversisporales</taxon>
        <taxon>Diversisporaceae</taxon>
        <taxon>Diversispora</taxon>
    </lineage>
</organism>
<protein>
    <submittedName>
        <fullName evidence="1">4531_t:CDS:1</fullName>
    </submittedName>
</protein>
<evidence type="ECO:0000313" key="1">
    <source>
        <dbReference type="EMBL" id="CAG8624498.1"/>
    </source>
</evidence>
<dbReference type="Proteomes" id="UP000789706">
    <property type="component" value="Unassembled WGS sequence"/>
</dbReference>
<dbReference type="OrthoDB" id="2443197at2759"/>
<dbReference type="AlphaFoldDB" id="A0A9N9D6Q5"/>
<comment type="caution">
    <text evidence="1">The sequence shown here is derived from an EMBL/GenBank/DDBJ whole genome shotgun (WGS) entry which is preliminary data.</text>
</comment>